<sequence length="338" mass="38704">MATYDEAMAAFRTVDDLVHLTIVDQRGNPKLQFGYVLKLYFKRAYDNEVRERLIALVEDYGKLFADSITHYMPYEGNRLRPTKGFDYIAYIRDHMLSIPPDERVEGFDAELYGFPNAIDKDEPTPYHIGVVASPAVDEMKLGNKNNALGRLEAYFPINWAQGNYHKLLELLQRWAEIGQPIHGTLGFGLVMEEGGPRGPDMSTAFPFLKRFIGLDYPDRSLWKVRSGDAETPVIRSINWLTLIDDMRADIIGGADKIREELGPTCPVYSFNGGIIIQAGPKPEIGDFNQGERLDDYRAVARVLKPLRFEAFKRLGLFRDLPSKFDDRDETLKWLRRFD</sequence>
<dbReference type="InterPro" id="IPR021815">
    <property type="entry name" value="TsiV"/>
</dbReference>
<dbReference type="AlphaFoldDB" id="A0AAU7S651"/>
<organism evidence="1">
    <name type="scientific">Rhizobium sp. ZPR3</name>
    <dbReference type="NCBI Taxonomy" id="3158967"/>
    <lineage>
        <taxon>Bacteria</taxon>
        <taxon>Pseudomonadati</taxon>
        <taxon>Pseudomonadota</taxon>
        <taxon>Alphaproteobacteria</taxon>
        <taxon>Hyphomicrobiales</taxon>
        <taxon>Rhizobiaceae</taxon>
        <taxon>Rhizobium/Agrobacterium group</taxon>
        <taxon>Rhizobium</taxon>
    </lineage>
</organism>
<dbReference type="EMBL" id="CP157963">
    <property type="protein sequence ID" value="XBT97826.1"/>
    <property type="molecule type" value="Genomic_DNA"/>
</dbReference>
<proteinExistence type="predicted"/>
<evidence type="ECO:0000313" key="1">
    <source>
        <dbReference type="EMBL" id="XBT97826.1"/>
    </source>
</evidence>
<name>A0AAU7S651_9HYPH</name>
<geneLocation type="plasmid" evidence="1">
    <name>unnamed3</name>
</geneLocation>
<protein>
    <submittedName>
        <fullName evidence="1">Type VI immunity family protein</fullName>
    </submittedName>
</protein>
<accession>A0AAU7S651</accession>
<dbReference type="Pfam" id="PF11876">
    <property type="entry name" value="TsiV"/>
    <property type="match status" value="1"/>
</dbReference>
<reference evidence="1" key="1">
    <citation type="submission" date="2024-06" db="EMBL/GenBank/DDBJ databases">
        <authorList>
            <person name="Li T."/>
            <person name="Gao R."/>
        </authorList>
    </citation>
    <scope>NUCLEOTIDE SEQUENCE</scope>
    <source>
        <strain evidence="1">ZPR3</strain>
        <plasmid evidence="1">unnamed3</plasmid>
    </source>
</reference>
<gene>
    <name evidence="1" type="ORF">ABM479_33580</name>
</gene>
<keyword evidence="1" id="KW-0614">Plasmid</keyword>
<dbReference type="RefSeq" id="WP_349963084.1">
    <property type="nucleotide sequence ID" value="NZ_CP157963.1"/>
</dbReference>